<proteinExistence type="predicted"/>
<evidence type="ECO:0000313" key="1">
    <source>
        <dbReference type="EMBL" id="DAF88295.1"/>
    </source>
</evidence>
<sequence>MANVIALAKKYTRLVDEKYQKESLTNDLTSPASLAREGANAKEILYRQVGVTGLGDYSRNSGYTNNSVTVEWKTATFNYDRGTKITLDVMDNEETMGDTYLIAQNSLQTYQVAPEGDAFTFATIASKAGISVSAEEGETFADGEAFLTALLKGVTKMDEDQVPAENRILYATPTLLNSVMALDTTKSREVLGKFAKTVAVPQTRFYTKIDLLDGSSSNEEMGGFKKDDTGKDINFMIIHKPAIIKFDKHVVSDAIPPELNADADAYISKYRKYGLVDVFNNKTAGIYISYKAA</sequence>
<protein>
    <submittedName>
        <fullName evidence="1">Major capsid protein</fullName>
    </submittedName>
</protein>
<accession>A0A8S5U1H5</accession>
<name>A0A8S5U1H5_9CAUD</name>
<reference evidence="1" key="1">
    <citation type="journal article" date="2021" name="Proc. Natl. Acad. Sci. U.S.A.">
        <title>A Catalog of Tens of Thousands of Viruses from Human Metagenomes Reveals Hidden Associations with Chronic Diseases.</title>
        <authorList>
            <person name="Tisza M.J."/>
            <person name="Buck C.B."/>
        </authorList>
    </citation>
    <scope>NUCLEOTIDE SEQUENCE</scope>
    <source>
        <strain evidence="1">Ctt8434</strain>
    </source>
</reference>
<organism evidence="1">
    <name type="scientific">Siphoviridae sp. ctt8434</name>
    <dbReference type="NCBI Taxonomy" id="2825703"/>
    <lineage>
        <taxon>Viruses</taxon>
        <taxon>Duplodnaviria</taxon>
        <taxon>Heunggongvirae</taxon>
        <taxon>Uroviricota</taxon>
        <taxon>Caudoviricetes</taxon>
    </lineage>
</organism>
<dbReference type="EMBL" id="BK015983">
    <property type="protein sequence ID" value="DAF88295.1"/>
    <property type="molecule type" value="Genomic_DNA"/>
</dbReference>